<accession>A0AAJ0DEI8</accession>
<dbReference type="AlphaFoldDB" id="A0AAJ0DEI8"/>
<keyword evidence="4" id="KW-0805">Transcription regulation</keyword>
<dbReference type="Proteomes" id="UP001271007">
    <property type="component" value="Unassembled WGS sequence"/>
</dbReference>
<dbReference type="PANTHER" id="PTHR47782:SF12">
    <property type="entry name" value="ZN(II)2CYS6 TRANSCRIPTION FACTOR (EUROFUNG)"/>
    <property type="match status" value="1"/>
</dbReference>
<evidence type="ECO:0000256" key="7">
    <source>
        <dbReference type="ARBA" id="ARBA00023242"/>
    </source>
</evidence>
<dbReference type="GO" id="GO:0000981">
    <property type="term" value="F:DNA-binding transcription factor activity, RNA polymerase II-specific"/>
    <property type="evidence" value="ECO:0007669"/>
    <property type="project" value="TreeGrafter"/>
</dbReference>
<name>A0AAJ0DEI8_9PEZI</name>
<dbReference type="CDD" id="cd12148">
    <property type="entry name" value="fungal_TF_MHR"/>
    <property type="match status" value="1"/>
</dbReference>
<evidence type="ECO:0000256" key="4">
    <source>
        <dbReference type="ARBA" id="ARBA00023015"/>
    </source>
</evidence>
<evidence type="ECO:0000313" key="9">
    <source>
        <dbReference type="EMBL" id="KAK3052338.1"/>
    </source>
</evidence>
<dbReference type="EMBL" id="JAWDJX010000021">
    <property type="protein sequence ID" value="KAK3052338.1"/>
    <property type="molecule type" value="Genomic_DNA"/>
</dbReference>
<dbReference type="GO" id="GO:0045944">
    <property type="term" value="P:positive regulation of transcription by RNA polymerase II"/>
    <property type="evidence" value="ECO:0007669"/>
    <property type="project" value="TreeGrafter"/>
</dbReference>
<feature type="region of interest" description="Disordered" evidence="8">
    <location>
        <begin position="46"/>
        <end position="98"/>
    </location>
</feature>
<evidence type="ECO:0000256" key="2">
    <source>
        <dbReference type="ARBA" id="ARBA00022723"/>
    </source>
</evidence>
<keyword evidence="2" id="KW-0479">Metal-binding</keyword>
<reference evidence="9" key="1">
    <citation type="submission" date="2023-04" db="EMBL/GenBank/DDBJ databases">
        <title>Black Yeasts Isolated from many extreme environments.</title>
        <authorList>
            <person name="Coleine C."/>
            <person name="Stajich J.E."/>
            <person name="Selbmann L."/>
        </authorList>
    </citation>
    <scope>NUCLEOTIDE SEQUENCE</scope>
    <source>
        <strain evidence="9">CCFEE 5312</strain>
    </source>
</reference>
<keyword evidence="5" id="KW-0238">DNA-binding</keyword>
<evidence type="ECO:0000313" key="10">
    <source>
        <dbReference type="Proteomes" id="UP001271007"/>
    </source>
</evidence>
<keyword evidence="3" id="KW-0862">Zinc</keyword>
<feature type="compositionally biased region" description="Low complexity" evidence="8">
    <location>
        <begin position="69"/>
        <end position="83"/>
    </location>
</feature>
<comment type="subcellular location">
    <subcellularLocation>
        <location evidence="1">Nucleus</location>
    </subcellularLocation>
</comment>
<keyword evidence="7" id="KW-0539">Nucleus</keyword>
<dbReference type="GO" id="GO:0043565">
    <property type="term" value="F:sequence-specific DNA binding"/>
    <property type="evidence" value="ECO:0007669"/>
    <property type="project" value="TreeGrafter"/>
</dbReference>
<evidence type="ECO:0000256" key="5">
    <source>
        <dbReference type="ARBA" id="ARBA00023125"/>
    </source>
</evidence>
<dbReference type="GO" id="GO:0005634">
    <property type="term" value="C:nucleus"/>
    <property type="evidence" value="ECO:0007669"/>
    <property type="project" value="UniProtKB-SubCell"/>
</dbReference>
<evidence type="ECO:0000256" key="1">
    <source>
        <dbReference type="ARBA" id="ARBA00004123"/>
    </source>
</evidence>
<sequence>MQFPRGGSSDGIVSGGVKRIEQLEQQDGINSGPAGDVSISLDAQRPLRSPTSLSNPLRTPALDGGGIHSPRPTLWLPSTTSPPNAHVDEPISHPPRTQETLAGNLKSISLAAMAEPYLGSTAGLSFAKLTQTVLRRLSPDSRDFVFSPQFGNDTMPTEGATTLCMDTSNNMYFDYDLANVDFSLLAGNDMASWTDPSFSSEATYMPCVPEKAEAMRLATFYFDHSHTLYPIVNRQEVMSDLRSILTDREL</sequence>
<comment type="caution">
    <text evidence="9">The sequence shown here is derived from an EMBL/GenBank/DDBJ whole genome shotgun (WGS) entry which is preliminary data.</text>
</comment>
<dbReference type="GO" id="GO:0046872">
    <property type="term" value="F:metal ion binding"/>
    <property type="evidence" value="ECO:0007669"/>
    <property type="project" value="UniProtKB-KW"/>
</dbReference>
<proteinExistence type="predicted"/>
<evidence type="ECO:0000256" key="6">
    <source>
        <dbReference type="ARBA" id="ARBA00023163"/>
    </source>
</evidence>
<evidence type="ECO:0000256" key="8">
    <source>
        <dbReference type="SAM" id="MobiDB-lite"/>
    </source>
</evidence>
<keyword evidence="6" id="KW-0804">Transcription</keyword>
<evidence type="ECO:0000256" key="3">
    <source>
        <dbReference type="ARBA" id="ARBA00022833"/>
    </source>
</evidence>
<dbReference type="PANTHER" id="PTHR47782">
    <property type="entry name" value="ZN(II)2CYS6 TRANSCRIPTION FACTOR (EUROFUNG)-RELATED"/>
    <property type="match status" value="1"/>
</dbReference>
<organism evidence="9 10">
    <name type="scientific">Extremus antarcticus</name>
    <dbReference type="NCBI Taxonomy" id="702011"/>
    <lineage>
        <taxon>Eukaryota</taxon>
        <taxon>Fungi</taxon>
        <taxon>Dikarya</taxon>
        <taxon>Ascomycota</taxon>
        <taxon>Pezizomycotina</taxon>
        <taxon>Dothideomycetes</taxon>
        <taxon>Dothideomycetidae</taxon>
        <taxon>Mycosphaerellales</taxon>
        <taxon>Extremaceae</taxon>
        <taxon>Extremus</taxon>
    </lineage>
</organism>
<protein>
    <submittedName>
        <fullName evidence="9">Uncharacterized protein</fullName>
    </submittedName>
</protein>
<keyword evidence="10" id="KW-1185">Reference proteome</keyword>
<dbReference type="InterPro" id="IPR052202">
    <property type="entry name" value="Yeast_MetPath_Reg"/>
</dbReference>
<gene>
    <name evidence="9" type="ORF">LTR09_006548</name>
</gene>